<sequence length="225" mass="26302">MLRIFTYDKQPLPVHNERFAYIPVEHESDIENALKQKQPNLSESVDLPLYLKNYAVVHHGFIELRSTLSPGKFIVVEPEELINAIYQYYHVEYQKFYVCYRADSDLDVVRGKIDCHGSQPKFEKILGGRLVDASSKVVIDWQTDKLINPTFYFVDHDTKEIKMSSFIPRCRDNFVVVDKITSPPLSEYRVMRLLSSEHNAMNNWNGAGYNQFFDENDIILEDYAH</sequence>
<keyword evidence="2" id="KW-1185">Reference proteome</keyword>
<evidence type="ECO:0000313" key="2">
    <source>
        <dbReference type="Proteomes" id="UP000253472"/>
    </source>
</evidence>
<dbReference type="Proteomes" id="UP000253472">
    <property type="component" value="Unassembled WGS sequence"/>
</dbReference>
<reference evidence="1 2" key="1">
    <citation type="submission" date="2018-06" db="EMBL/GenBank/DDBJ databases">
        <title>Whole genome sequencing of Candida tropicalis (genome annotated by CSBL at Korea University).</title>
        <authorList>
            <person name="Ahn J."/>
        </authorList>
    </citation>
    <scope>NUCLEOTIDE SEQUENCE [LARGE SCALE GENOMIC DNA]</scope>
    <source>
        <strain evidence="1 2">ATCC 20962</strain>
    </source>
</reference>
<organism evidence="1 2">
    <name type="scientific">Candida viswanathii</name>
    <dbReference type="NCBI Taxonomy" id="5486"/>
    <lineage>
        <taxon>Eukaryota</taxon>
        <taxon>Fungi</taxon>
        <taxon>Dikarya</taxon>
        <taxon>Ascomycota</taxon>
        <taxon>Saccharomycotina</taxon>
        <taxon>Pichiomycetes</taxon>
        <taxon>Debaryomycetaceae</taxon>
        <taxon>Candida/Lodderomyces clade</taxon>
        <taxon>Candida</taxon>
    </lineage>
</organism>
<accession>A0A367YN43</accession>
<proteinExistence type="predicted"/>
<comment type="caution">
    <text evidence="1">The sequence shown here is derived from an EMBL/GenBank/DDBJ whole genome shotgun (WGS) entry which is preliminary data.</text>
</comment>
<evidence type="ECO:0000313" key="1">
    <source>
        <dbReference type="EMBL" id="RCK66431.1"/>
    </source>
</evidence>
<dbReference type="OrthoDB" id="10542766at2759"/>
<gene>
    <name evidence="1" type="ORF">Cantr_02161</name>
</gene>
<name>A0A367YN43_9ASCO</name>
<dbReference type="EMBL" id="QLNQ01000015">
    <property type="protein sequence ID" value="RCK66431.1"/>
    <property type="molecule type" value="Genomic_DNA"/>
</dbReference>
<dbReference type="AlphaFoldDB" id="A0A367YN43"/>
<protein>
    <submittedName>
        <fullName evidence="1">Uncharacterized protein</fullName>
    </submittedName>
</protein>